<evidence type="ECO:0000313" key="7">
    <source>
        <dbReference type="Proteomes" id="UP000057134"/>
    </source>
</evidence>
<feature type="domain" description="ABC transporter" evidence="5">
    <location>
        <begin position="3"/>
        <end position="235"/>
    </location>
</feature>
<sequence length="540" mass="57837">MSIVCSHLSFAWPDDVELFSDLSFTVGPGRTGLVAPNGAGKSTLLKLIAGEYQPSAGSVSVDGTVGYLPQSLPFTADLTVAAVLGVAPVLDALAALAAGDAGEEVFTAIGDDWDIEERSRAQLDRLGLHELALDRRLGTLSGGEVVSLGLAAQLLKRPSVLLLDEPTNNLDSEARHRLYDALDSYTGCLLVVSHDRVLLDRVDQIAELYRGEMIFYGGSFTAYQESVAAAQAVAEGNIRNAEQQLKREKRQMQEARERAARRSSNAARNLKDAGLPKIVAGKLKRDAQESAARADDVHAKRVDDARTRLDEAERMLREDKVIALDLPDTVVPAGRTVFTGQGLQISRGGRKLFADNGIDLSIRGPERIALTGPNGAGKSTLLRIIDGALEPDAGAVQRADGRIAALSQRLDLLAEDRTVAESLAEAAPSLSHTRRMHLLAQFLFRGDRIHLPVSALSGGERLRATLACVLYAEPAPQLLLLDEPTNNLDLVSVGQLESALNAYQGAFVVVSHDERFLEAIGIDRWLRLDGGELSATAGAG</sequence>
<reference evidence="6 7" key="1">
    <citation type="journal article" date="2015" name="MBio">
        <title>Enzymatic Degradation of Phenazines Can Generate Energy and Protect Sensitive Organisms from Toxicity.</title>
        <authorList>
            <person name="Costa K.C."/>
            <person name="Bergkessel M."/>
            <person name="Saunders S."/>
            <person name="Korlach J."/>
            <person name="Newman D.K."/>
        </authorList>
    </citation>
    <scope>NUCLEOTIDE SEQUENCE [LARGE SCALE GENOMIC DNA]</scope>
    <source>
        <strain evidence="6 7">CT6</strain>
    </source>
</reference>
<dbReference type="STRING" id="1766.XA26_45120"/>
<evidence type="ECO:0000259" key="5">
    <source>
        <dbReference type="PROSITE" id="PS50893"/>
    </source>
</evidence>
<proteinExistence type="predicted"/>
<dbReference type="RefSeq" id="WP_054604240.1">
    <property type="nucleotide sequence ID" value="NZ_CP011269.1"/>
</dbReference>
<evidence type="ECO:0000256" key="1">
    <source>
        <dbReference type="ARBA" id="ARBA00022737"/>
    </source>
</evidence>
<dbReference type="InterPro" id="IPR003439">
    <property type="entry name" value="ABC_transporter-like_ATP-bd"/>
</dbReference>
<dbReference type="PROSITE" id="PS50893">
    <property type="entry name" value="ABC_TRANSPORTER_2"/>
    <property type="match status" value="2"/>
</dbReference>
<keyword evidence="3 6" id="KW-0067">ATP-binding</keyword>
<gene>
    <name evidence="6" type="ORF">XA26_45120</name>
</gene>
<dbReference type="GO" id="GO:0016887">
    <property type="term" value="F:ATP hydrolysis activity"/>
    <property type="evidence" value="ECO:0007669"/>
    <property type="project" value="InterPro"/>
</dbReference>
<feature type="coiled-coil region" evidence="4">
    <location>
        <begin position="231"/>
        <end position="265"/>
    </location>
</feature>
<evidence type="ECO:0000256" key="2">
    <source>
        <dbReference type="ARBA" id="ARBA00022741"/>
    </source>
</evidence>
<keyword evidence="7" id="KW-1185">Reference proteome</keyword>
<dbReference type="AlphaFoldDB" id="A0A0N9YER7"/>
<protein>
    <submittedName>
        <fullName evidence="6">ABC transporter ATP-binding protein</fullName>
    </submittedName>
</protein>
<dbReference type="KEGG" id="mft:XA26_45120"/>
<dbReference type="EMBL" id="CP011269">
    <property type="protein sequence ID" value="ALI28312.1"/>
    <property type="molecule type" value="Genomic_DNA"/>
</dbReference>
<dbReference type="InterPro" id="IPR003593">
    <property type="entry name" value="AAA+_ATPase"/>
</dbReference>
<dbReference type="FunFam" id="3.40.50.300:FF:001320">
    <property type="entry name" value="Heme ABC transporter ATP-binding protein"/>
    <property type="match status" value="1"/>
</dbReference>
<dbReference type="GO" id="GO:0005524">
    <property type="term" value="F:ATP binding"/>
    <property type="evidence" value="ECO:0007669"/>
    <property type="project" value="UniProtKB-KW"/>
</dbReference>
<organism evidence="6 7">
    <name type="scientific">Mycolicibacterium fortuitum</name>
    <name type="common">Mycobacterium fortuitum</name>
    <dbReference type="NCBI Taxonomy" id="1766"/>
    <lineage>
        <taxon>Bacteria</taxon>
        <taxon>Bacillati</taxon>
        <taxon>Actinomycetota</taxon>
        <taxon>Actinomycetes</taxon>
        <taxon>Mycobacteriales</taxon>
        <taxon>Mycobacteriaceae</taxon>
        <taxon>Mycolicibacterium</taxon>
    </lineage>
</organism>
<dbReference type="CDD" id="cd03221">
    <property type="entry name" value="ABCF_EF-3"/>
    <property type="match status" value="2"/>
</dbReference>
<keyword evidence="1" id="KW-0677">Repeat</keyword>
<name>A0A0N9YER7_MYCFO</name>
<keyword evidence="4" id="KW-0175">Coiled coil</keyword>
<keyword evidence="2" id="KW-0547">Nucleotide-binding</keyword>
<dbReference type="InterPro" id="IPR050611">
    <property type="entry name" value="ABCF"/>
</dbReference>
<dbReference type="SMART" id="SM00382">
    <property type="entry name" value="AAA"/>
    <property type="match status" value="2"/>
</dbReference>
<dbReference type="Gene3D" id="3.40.50.300">
    <property type="entry name" value="P-loop containing nucleotide triphosphate hydrolases"/>
    <property type="match status" value="2"/>
</dbReference>
<dbReference type="PATRIC" id="fig|1766.6.peg.4483"/>
<feature type="domain" description="ABC transporter" evidence="5">
    <location>
        <begin position="340"/>
        <end position="539"/>
    </location>
</feature>
<dbReference type="PANTHER" id="PTHR19211:SF6">
    <property type="entry name" value="BLL7188 PROTEIN"/>
    <property type="match status" value="1"/>
</dbReference>
<dbReference type="FunFam" id="3.40.50.300:FF:000597">
    <property type="entry name" value="ABC transporter ATP-binding protein"/>
    <property type="match status" value="1"/>
</dbReference>
<evidence type="ECO:0000313" key="6">
    <source>
        <dbReference type="EMBL" id="ALI28312.1"/>
    </source>
</evidence>
<evidence type="ECO:0000256" key="4">
    <source>
        <dbReference type="SAM" id="Coils"/>
    </source>
</evidence>
<accession>A0A0N9YER7</accession>
<dbReference type="Proteomes" id="UP000057134">
    <property type="component" value="Chromosome"/>
</dbReference>
<evidence type="ECO:0000256" key="3">
    <source>
        <dbReference type="ARBA" id="ARBA00022840"/>
    </source>
</evidence>
<dbReference type="SUPFAM" id="SSF52540">
    <property type="entry name" value="P-loop containing nucleoside triphosphate hydrolases"/>
    <property type="match status" value="2"/>
</dbReference>
<dbReference type="Pfam" id="PF00005">
    <property type="entry name" value="ABC_tran"/>
    <property type="match status" value="2"/>
</dbReference>
<dbReference type="InterPro" id="IPR027417">
    <property type="entry name" value="P-loop_NTPase"/>
</dbReference>
<dbReference type="PANTHER" id="PTHR19211">
    <property type="entry name" value="ATP-BINDING TRANSPORT PROTEIN-RELATED"/>
    <property type="match status" value="1"/>
</dbReference>